<protein>
    <submittedName>
        <fullName evidence="3">Uncharacterized protein</fullName>
    </submittedName>
</protein>
<proteinExistence type="predicted"/>
<dbReference type="EMBL" id="KY523104">
    <property type="protein sequence ID" value="QKU34936.1"/>
    <property type="molecule type" value="Genomic_DNA"/>
</dbReference>
<dbReference type="Pfam" id="PF21655">
    <property type="entry name" value="L544_NTransf"/>
    <property type="match status" value="1"/>
</dbReference>
<evidence type="ECO:0000313" key="3">
    <source>
        <dbReference type="EMBL" id="QKU34936.1"/>
    </source>
</evidence>
<dbReference type="GeneID" id="80518353"/>
<dbReference type="RefSeq" id="YP_010781589.1">
    <property type="nucleotide sequence ID" value="NC_075039.1"/>
</dbReference>
<organism evidence="3">
    <name type="scientific">Tupanvirus soda lake</name>
    <dbReference type="NCBI Taxonomy" id="2126985"/>
    <lineage>
        <taxon>Viruses</taxon>
        <taxon>Varidnaviria</taxon>
        <taxon>Bamfordvirae</taxon>
        <taxon>Nucleocytoviricota</taxon>
        <taxon>Megaviricetes</taxon>
        <taxon>Imitervirales</taxon>
        <taxon>Mimiviridae</taxon>
        <taxon>Megamimivirinae</taxon>
        <taxon>Tupanvirus</taxon>
        <taxon>Tupanvirus salinum</taxon>
    </lineage>
</organism>
<sequence>MLIFTYKLEKYIKKNLIPKILLNPNRYLIKGSFRRRIPYVTDIDIINDVYPEINENNIYDELVKLIKKIKNEPNIILINVTCGNDERFRINNGSDKELEHIRDLLDATEVNEFDTIMEKYKNNQDKKIFYINEMIWKYYKLRWKPNEVLDDKKILSKNMTVKFTDIIKENVVILLQYYVKIESYPIGVDVIVNYKKPTNMESTYNAVTDYQIKLANYSNEYYYMLFPLRAYFRNNKKIHHELEELIEKKFGLYKQFMVRIDTYHILHDTKNLDIRTATSIVASIMKDLKNLPNFTTNTTNKIKEVSENNPPDVKMKEWYTLLNVLYDDINMAASIAAKEYFFKYLDMVPENIRNKYYLQNNQQNRINKDLWKFY</sequence>
<accession>A0A6N1NTI7</accession>
<reference evidence="3" key="2">
    <citation type="journal article" date="2018" name="Nat. Commun.">
        <title>Tailed giant Tupanvirus possesses the most complete translational apparatus of the known virosphere.</title>
        <authorList>
            <person name="Abrahao J."/>
            <person name="Silva L."/>
            <person name="Silva L.S."/>
            <person name="Khalil J.Y.B."/>
            <person name="Rodrigues R."/>
            <person name="Arantes T."/>
            <person name="Assis F."/>
            <person name="Boratto P."/>
            <person name="Andrade M."/>
            <person name="Kroon E.G."/>
            <person name="Ribeiro B."/>
            <person name="Bergier I."/>
            <person name="Seligmann H."/>
            <person name="Ghigo E."/>
            <person name="Colson P."/>
            <person name="Levasseur A."/>
            <person name="Kroemer G."/>
            <person name="Raoult D."/>
            <person name="La Scola B."/>
        </authorList>
    </citation>
    <scope>NUCLEOTIDE SEQUENCE [LARGE SCALE GENOMIC DNA]</scope>
    <source>
        <strain evidence="3">Soda lake</strain>
    </source>
</reference>
<dbReference type="InterPro" id="IPR048543">
    <property type="entry name" value="L544-like_NTransf"/>
</dbReference>
<reference evidence="3" key="1">
    <citation type="submission" date="2017-01" db="EMBL/GenBank/DDBJ databases">
        <authorList>
            <person name="Assis F.L."/>
            <person name="Abrahao J.S."/>
            <person name="Silva L."/>
            <person name="Khalil J.B."/>
            <person name="Rodrigues R."/>
            <person name="Silva L.S."/>
            <person name="Arantes T."/>
            <person name="Boratto P."/>
            <person name="Andrade M."/>
            <person name="Kroon E.G."/>
            <person name="Ribeiro B."/>
            <person name="Bergier I."/>
            <person name="Seligmann H."/>
            <person name="Ghigo E."/>
            <person name="Colson P."/>
            <person name="Levasseur A."/>
            <person name="Raoult D."/>
            <person name="Scola B.L."/>
        </authorList>
    </citation>
    <scope>NUCLEOTIDE SEQUENCE</scope>
    <source>
        <strain evidence="3">Soda lake</strain>
    </source>
</reference>
<dbReference type="Pfam" id="PF21657">
    <property type="entry name" value="L544_helical"/>
    <property type="match status" value="1"/>
</dbReference>
<dbReference type="KEGG" id="vg:80518353"/>
<feature type="domain" description="L544-like nucleotidyltransferase" evidence="1">
    <location>
        <begin position="4"/>
        <end position="194"/>
    </location>
</feature>
<name>A0A6N1NTI7_9VIRU</name>
<feature type="domain" description="L544-like helical" evidence="2">
    <location>
        <begin position="210"/>
        <end position="353"/>
    </location>
</feature>
<evidence type="ECO:0000259" key="2">
    <source>
        <dbReference type="Pfam" id="PF21657"/>
    </source>
</evidence>
<dbReference type="InterPro" id="IPR048545">
    <property type="entry name" value="L544-like_helical"/>
</dbReference>
<evidence type="ECO:0000259" key="1">
    <source>
        <dbReference type="Pfam" id="PF21655"/>
    </source>
</evidence>